<organism evidence="2 3">
    <name type="scientific">Nocardia ninae NBRC 108245</name>
    <dbReference type="NCBI Taxonomy" id="1210091"/>
    <lineage>
        <taxon>Bacteria</taxon>
        <taxon>Bacillati</taxon>
        <taxon>Actinomycetota</taxon>
        <taxon>Actinomycetes</taxon>
        <taxon>Mycobacteriales</taxon>
        <taxon>Nocardiaceae</taxon>
        <taxon>Nocardia</taxon>
    </lineage>
</organism>
<gene>
    <name evidence="2" type="ORF">NN4_17130</name>
</gene>
<evidence type="ECO:0000313" key="3">
    <source>
        <dbReference type="Proteomes" id="UP000321424"/>
    </source>
</evidence>
<evidence type="ECO:0000256" key="1">
    <source>
        <dbReference type="ARBA" id="ARBA00005254"/>
    </source>
</evidence>
<name>A0A511M966_9NOCA</name>
<dbReference type="Proteomes" id="UP000321424">
    <property type="component" value="Unassembled WGS sequence"/>
</dbReference>
<accession>A0A511M966</accession>
<dbReference type="InterPro" id="IPR029045">
    <property type="entry name" value="ClpP/crotonase-like_dom_sf"/>
</dbReference>
<dbReference type="Pfam" id="PF00378">
    <property type="entry name" value="ECH_1"/>
    <property type="match status" value="1"/>
</dbReference>
<reference evidence="2 3" key="1">
    <citation type="submission" date="2019-07" db="EMBL/GenBank/DDBJ databases">
        <title>Whole genome shotgun sequence of Nocardia ninae NBRC 108245.</title>
        <authorList>
            <person name="Hosoyama A."/>
            <person name="Uohara A."/>
            <person name="Ohji S."/>
            <person name="Ichikawa N."/>
        </authorList>
    </citation>
    <scope>NUCLEOTIDE SEQUENCE [LARGE SCALE GENOMIC DNA]</scope>
    <source>
        <strain evidence="2 3">NBRC 108245</strain>
    </source>
</reference>
<evidence type="ECO:0000313" key="2">
    <source>
        <dbReference type="EMBL" id="GEM37194.1"/>
    </source>
</evidence>
<dbReference type="CDD" id="cd06558">
    <property type="entry name" value="crotonase-like"/>
    <property type="match status" value="1"/>
</dbReference>
<dbReference type="AlphaFoldDB" id="A0A511M966"/>
<keyword evidence="3" id="KW-1185">Reference proteome</keyword>
<comment type="similarity">
    <text evidence="1">Belongs to the enoyl-CoA hydratase/isomerase family.</text>
</comment>
<sequence length="273" mass="27727">MSNSDSAASVASSTPATGFSAVHDGKVLRVTITNPKRKNAVDYDTMVALGDTFVAAAADRSVRVIVLTGEGGDFCTGADLSATAREAQRGITPDMTMDAANRLVKAIVDAPVPVIVRVKGSAAGVGVAIALAADLVYASEDAYLLLAFINIGLMPDGGAAAMIAAAAGRPLAAEMALLGERLPATAAKQAGLFTAVVPEAELDAKVEAAAAKLAAGPRRALELTKKALNQATLTSLDTALAAEKSGQTELLTSPDFIEGATAMLTKRKAVFTD</sequence>
<dbReference type="PANTHER" id="PTHR43459:SF1">
    <property type="entry name" value="EG:BACN32G11.4 PROTEIN"/>
    <property type="match status" value="1"/>
</dbReference>
<dbReference type="EMBL" id="BJXA01000008">
    <property type="protein sequence ID" value="GEM37194.1"/>
    <property type="molecule type" value="Genomic_DNA"/>
</dbReference>
<dbReference type="OrthoDB" id="9777711at2"/>
<protein>
    <submittedName>
        <fullName evidence="2">Enoyl-CoA hydratase</fullName>
    </submittedName>
</protein>
<dbReference type="PANTHER" id="PTHR43459">
    <property type="entry name" value="ENOYL-COA HYDRATASE"/>
    <property type="match status" value="1"/>
</dbReference>
<dbReference type="Gene3D" id="3.90.226.10">
    <property type="entry name" value="2-enoyl-CoA Hydratase, Chain A, domain 1"/>
    <property type="match status" value="1"/>
</dbReference>
<dbReference type="SUPFAM" id="SSF52096">
    <property type="entry name" value="ClpP/crotonase"/>
    <property type="match status" value="1"/>
</dbReference>
<dbReference type="InterPro" id="IPR014748">
    <property type="entry name" value="Enoyl-CoA_hydra_C"/>
</dbReference>
<dbReference type="InterPro" id="IPR001753">
    <property type="entry name" value="Enoyl-CoA_hydra/iso"/>
</dbReference>
<dbReference type="GO" id="GO:0003824">
    <property type="term" value="F:catalytic activity"/>
    <property type="evidence" value="ECO:0007669"/>
    <property type="project" value="UniProtKB-ARBA"/>
</dbReference>
<dbReference type="RefSeq" id="WP_147129384.1">
    <property type="nucleotide sequence ID" value="NZ_BJXA01000008.1"/>
</dbReference>
<proteinExistence type="inferred from homology"/>
<comment type="caution">
    <text evidence="2">The sequence shown here is derived from an EMBL/GenBank/DDBJ whole genome shotgun (WGS) entry which is preliminary data.</text>
</comment>
<dbReference type="Gene3D" id="1.10.12.10">
    <property type="entry name" value="Lyase 2-enoyl-coa Hydratase, Chain A, domain 2"/>
    <property type="match status" value="1"/>
</dbReference>